<keyword evidence="2" id="KW-1185">Reference proteome</keyword>
<dbReference type="Proteomes" id="UP001062263">
    <property type="component" value="Chromosome"/>
</dbReference>
<accession>A0ABM7ZIB7</accession>
<sequence>MKELFITFITLAGLAIGITCYDSIMGTGQADGRKQEIPASEQ</sequence>
<dbReference type="EMBL" id="AP025943">
    <property type="protein sequence ID" value="BDL44481.1"/>
    <property type="molecule type" value="Genomic_DNA"/>
</dbReference>
<organism evidence="1 2">
    <name type="scientific">Akkermansia biwaensis</name>
    <dbReference type="NCBI Taxonomy" id="2946555"/>
    <lineage>
        <taxon>Bacteria</taxon>
        <taxon>Pseudomonadati</taxon>
        <taxon>Verrucomicrobiota</taxon>
        <taxon>Verrucomicrobiia</taxon>
        <taxon>Verrucomicrobiales</taxon>
        <taxon>Akkermansiaceae</taxon>
        <taxon>Akkermansia</taxon>
    </lineage>
</organism>
<evidence type="ECO:0000313" key="2">
    <source>
        <dbReference type="Proteomes" id="UP001062263"/>
    </source>
</evidence>
<evidence type="ECO:0000313" key="1">
    <source>
        <dbReference type="EMBL" id="BDL44481.1"/>
    </source>
</evidence>
<proteinExistence type="predicted"/>
<gene>
    <name evidence="1" type="ORF">Abiwalacus_20550</name>
</gene>
<protein>
    <submittedName>
        <fullName evidence="1">Uncharacterized protein</fullName>
    </submittedName>
</protein>
<name>A0ABM7ZIB7_9BACT</name>
<dbReference type="RefSeq" id="WP_257226992.1">
    <property type="nucleotide sequence ID" value="NZ_AP025943.1"/>
</dbReference>
<reference evidence="1" key="1">
    <citation type="submission" date="2022-06" db="EMBL/GenBank/DDBJ databases">
        <title>Akkermansia biwalacus sp. nov., an anaerobic mucin-degrading bacterium isolated from human intestine.</title>
        <authorList>
            <person name="Kobayashi Y."/>
            <person name="Inoue S."/>
            <person name="Kawahara T."/>
            <person name="Kohda N."/>
        </authorList>
    </citation>
    <scope>NUCLEOTIDE SEQUENCE</scope>
    <source>
        <strain evidence="1">WON2089</strain>
    </source>
</reference>